<keyword evidence="2" id="KW-1185">Reference proteome</keyword>
<reference evidence="1" key="1">
    <citation type="submission" date="2020-12" db="EMBL/GenBank/DDBJ databases">
        <title>Geomonas sp. Red875, isolated from river sediment.</title>
        <authorList>
            <person name="Xu Z."/>
            <person name="Zhang Z."/>
            <person name="Masuda Y."/>
            <person name="Itoh H."/>
            <person name="Senoo K."/>
        </authorList>
    </citation>
    <scope>NUCLEOTIDE SEQUENCE</scope>
    <source>
        <strain evidence="1">Red875</strain>
    </source>
</reference>
<accession>A0A8J7JN27</accession>
<dbReference type="Proteomes" id="UP000636888">
    <property type="component" value="Unassembled WGS sequence"/>
</dbReference>
<dbReference type="EMBL" id="JAEMHM010000014">
    <property type="protein sequence ID" value="MBJ6726395.1"/>
    <property type="molecule type" value="Genomic_DNA"/>
</dbReference>
<evidence type="ECO:0000313" key="2">
    <source>
        <dbReference type="Proteomes" id="UP000636888"/>
    </source>
</evidence>
<evidence type="ECO:0000313" key="1">
    <source>
        <dbReference type="EMBL" id="MBJ6726395.1"/>
    </source>
</evidence>
<organism evidence="1 2">
    <name type="scientific">Geomesophilobacter sediminis</name>
    <dbReference type="NCBI Taxonomy" id="2798584"/>
    <lineage>
        <taxon>Bacteria</taxon>
        <taxon>Pseudomonadati</taxon>
        <taxon>Thermodesulfobacteriota</taxon>
        <taxon>Desulfuromonadia</taxon>
        <taxon>Geobacterales</taxon>
        <taxon>Geobacteraceae</taxon>
        <taxon>Geomesophilobacter</taxon>
    </lineage>
</organism>
<proteinExistence type="predicted"/>
<protein>
    <submittedName>
        <fullName evidence="1">Uncharacterized protein</fullName>
    </submittedName>
</protein>
<sequence>MQPTISLIGQRASATIFCSNLILEDDKLVVLLSAYGPSQEVRAFAQILHDREAPVLEITGRKRDRVAMGGTVSLIGKIDNGYSGLYILPSRQRRLIVGNSREECFGIYSRILDQQQFVHRDWYLPLFDMAEELTPLIGTKKCYRHIENVPDEVRNRIRYGGFAFPEPASRISVEVKQEQTQQ</sequence>
<dbReference type="RefSeq" id="WP_199385312.1">
    <property type="nucleotide sequence ID" value="NZ_JAEMHM010000014.1"/>
</dbReference>
<name>A0A8J7JN27_9BACT</name>
<gene>
    <name evidence="1" type="ORF">JFN93_16920</name>
</gene>
<dbReference type="AlphaFoldDB" id="A0A8J7JN27"/>
<comment type="caution">
    <text evidence="1">The sequence shown here is derived from an EMBL/GenBank/DDBJ whole genome shotgun (WGS) entry which is preliminary data.</text>
</comment>